<evidence type="ECO:0000313" key="3">
    <source>
        <dbReference type="Proteomes" id="UP000276133"/>
    </source>
</evidence>
<evidence type="ECO:0000313" key="2">
    <source>
        <dbReference type="EMBL" id="RNA01535.1"/>
    </source>
</evidence>
<sequence length="96" mass="11448">MPLDINTLRLMKAINQILIYHSGQIFSFICIMFFSFWQLVLYLVKPKNFYSKLSKSVQIFLVALAKNVLQKFLYNLYLKYTKSINSKSQEDKQIQR</sequence>
<accession>A0A3M7PRX8</accession>
<proteinExistence type="predicted"/>
<protein>
    <recommendedName>
        <fullName evidence="4">Transmembrane protein</fullName>
    </recommendedName>
</protein>
<feature type="transmembrane region" description="Helical" evidence="1">
    <location>
        <begin position="25"/>
        <end position="44"/>
    </location>
</feature>
<keyword evidence="3" id="KW-1185">Reference proteome</keyword>
<evidence type="ECO:0000256" key="1">
    <source>
        <dbReference type="SAM" id="Phobius"/>
    </source>
</evidence>
<keyword evidence="1" id="KW-0812">Transmembrane</keyword>
<keyword evidence="1" id="KW-1133">Transmembrane helix</keyword>
<comment type="caution">
    <text evidence="2">The sequence shown here is derived from an EMBL/GenBank/DDBJ whole genome shotgun (WGS) entry which is preliminary data.</text>
</comment>
<evidence type="ECO:0008006" key="4">
    <source>
        <dbReference type="Google" id="ProtNLM"/>
    </source>
</evidence>
<keyword evidence="1" id="KW-0472">Membrane</keyword>
<organism evidence="2 3">
    <name type="scientific">Brachionus plicatilis</name>
    <name type="common">Marine rotifer</name>
    <name type="synonym">Brachionus muelleri</name>
    <dbReference type="NCBI Taxonomy" id="10195"/>
    <lineage>
        <taxon>Eukaryota</taxon>
        <taxon>Metazoa</taxon>
        <taxon>Spiralia</taxon>
        <taxon>Gnathifera</taxon>
        <taxon>Rotifera</taxon>
        <taxon>Eurotatoria</taxon>
        <taxon>Monogononta</taxon>
        <taxon>Pseudotrocha</taxon>
        <taxon>Ploima</taxon>
        <taxon>Brachionidae</taxon>
        <taxon>Brachionus</taxon>
    </lineage>
</organism>
<dbReference type="EMBL" id="REGN01009284">
    <property type="protein sequence ID" value="RNA01535.1"/>
    <property type="molecule type" value="Genomic_DNA"/>
</dbReference>
<dbReference type="AlphaFoldDB" id="A0A3M7PRX8"/>
<reference evidence="2 3" key="1">
    <citation type="journal article" date="2018" name="Sci. Rep.">
        <title>Genomic signatures of local adaptation to the degree of environmental predictability in rotifers.</title>
        <authorList>
            <person name="Franch-Gras L."/>
            <person name="Hahn C."/>
            <person name="Garcia-Roger E.M."/>
            <person name="Carmona M.J."/>
            <person name="Serra M."/>
            <person name="Gomez A."/>
        </authorList>
    </citation>
    <scope>NUCLEOTIDE SEQUENCE [LARGE SCALE GENOMIC DNA]</scope>
    <source>
        <strain evidence="2">HYR1</strain>
    </source>
</reference>
<gene>
    <name evidence="2" type="ORF">BpHYR1_002422</name>
</gene>
<name>A0A3M7PRX8_BRAPC</name>
<dbReference type="Proteomes" id="UP000276133">
    <property type="component" value="Unassembled WGS sequence"/>
</dbReference>